<evidence type="ECO:0000256" key="2">
    <source>
        <dbReference type="ARBA" id="ARBA00012135"/>
    </source>
</evidence>
<dbReference type="InterPro" id="IPR004399">
    <property type="entry name" value="HMP/HMP-P_kinase_dom"/>
</dbReference>
<sequence>MIAKALTIAGSDSGGGAGIQADLKTFTALGVYGMSAITAITVQNTVGVFGVHPVPPDIVYGQIKAVAEDIGVDALKTGMLFSQEIIQAVSQAIKDFKLNNLVVDPVMIAKSGDPLLKESARKTLIEKLLPLALIVTPNIPEAEDICKMEIKSIEDMEKACKIIHSLGSKYIVLKGGHLEGDVKVDVIYDGKEFHYLKAKSIPTKNTHGTGCTFSAAITSFLAKGESPIDAIKKAREYIQGAIENSLSLGKGHGPLNHTWNLPVSFSNNRVNTSK</sequence>
<dbReference type="GO" id="GO:0005524">
    <property type="term" value="F:ATP binding"/>
    <property type="evidence" value="ECO:0007669"/>
    <property type="project" value="UniProtKB-KW"/>
</dbReference>
<dbReference type="PANTHER" id="PTHR20858:SF17">
    <property type="entry name" value="HYDROXYMETHYLPYRIMIDINE_PHOSPHOMETHYLPYRIMIDINE KINASE THI20-RELATED"/>
    <property type="match status" value="1"/>
</dbReference>
<gene>
    <name evidence="8" type="primary">thiD</name>
    <name evidence="8" type="ordered locus">SULAZ_0039</name>
</gene>
<evidence type="ECO:0000256" key="4">
    <source>
        <dbReference type="ARBA" id="ARBA00022741"/>
    </source>
</evidence>
<dbReference type="RefSeq" id="WP_012674032.1">
    <property type="nucleotide sequence ID" value="NC_012438.1"/>
</dbReference>
<keyword evidence="6" id="KW-0067">ATP-binding</keyword>
<proteinExistence type="predicted"/>
<dbReference type="HOGENOM" id="CLU_020520_0_1_0"/>
<accession>C1DXC5</accession>
<evidence type="ECO:0000313" key="9">
    <source>
        <dbReference type="Proteomes" id="UP000001369"/>
    </source>
</evidence>
<dbReference type="SUPFAM" id="SSF53613">
    <property type="entry name" value="Ribokinase-like"/>
    <property type="match status" value="1"/>
</dbReference>
<dbReference type="EMBL" id="CP001229">
    <property type="protein sequence ID" value="ACN98710.1"/>
    <property type="molecule type" value="Genomic_DNA"/>
</dbReference>
<keyword evidence="9" id="KW-1185">Reference proteome</keyword>
<dbReference type="GO" id="GO:0008902">
    <property type="term" value="F:hydroxymethylpyrimidine kinase activity"/>
    <property type="evidence" value="ECO:0007669"/>
    <property type="project" value="UniProtKB-EC"/>
</dbReference>
<dbReference type="STRING" id="204536.SULAZ_0039"/>
<dbReference type="Proteomes" id="UP000001369">
    <property type="component" value="Chromosome"/>
</dbReference>
<evidence type="ECO:0000259" key="7">
    <source>
        <dbReference type="Pfam" id="PF08543"/>
    </source>
</evidence>
<reference evidence="8 9" key="1">
    <citation type="journal article" date="2009" name="J. Bacteriol.">
        <title>Complete and draft genome sequences of six members of the Aquificales.</title>
        <authorList>
            <person name="Reysenbach A.L."/>
            <person name="Hamamura N."/>
            <person name="Podar M."/>
            <person name="Griffiths E."/>
            <person name="Ferreira S."/>
            <person name="Hochstein R."/>
            <person name="Heidelberg J."/>
            <person name="Johnson J."/>
            <person name="Mead D."/>
            <person name="Pohorille A."/>
            <person name="Sarmiento M."/>
            <person name="Schweighofer K."/>
            <person name="Seshadri R."/>
            <person name="Voytek M.A."/>
        </authorList>
    </citation>
    <scope>NUCLEOTIDE SEQUENCE [LARGE SCALE GENOMIC DNA]</scope>
    <source>
        <strain evidence="9">Az-Fu1 / DSM 15241 / OCM 825</strain>
    </source>
</reference>
<dbReference type="GO" id="GO:0009228">
    <property type="term" value="P:thiamine biosynthetic process"/>
    <property type="evidence" value="ECO:0007669"/>
    <property type="project" value="InterPro"/>
</dbReference>
<keyword evidence="5 8" id="KW-0418">Kinase</keyword>
<dbReference type="CDD" id="cd01169">
    <property type="entry name" value="HMPP_kinase"/>
    <property type="match status" value="1"/>
</dbReference>
<dbReference type="AlphaFoldDB" id="C1DXC5"/>
<evidence type="ECO:0000256" key="6">
    <source>
        <dbReference type="ARBA" id="ARBA00022840"/>
    </source>
</evidence>
<organism evidence="8 9">
    <name type="scientific">Sulfurihydrogenibium azorense (strain DSM 15241 / OCM 825 / Az-Fu1)</name>
    <dbReference type="NCBI Taxonomy" id="204536"/>
    <lineage>
        <taxon>Bacteria</taxon>
        <taxon>Pseudomonadati</taxon>
        <taxon>Aquificota</taxon>
        <taxon>Aquificia</taxon>
        <taxon>Aquificales</taxon>
        <taxon>Hydrogenothermaceae</taxon>
        <taxon>Sulfurihydrogenibium</taxon>
    </lineage>
</organism>
<dbReference type="EC" id="2.7.1.49" evidence="2"/>
<dbReference type="OrthoDB" id="9810880at2"/>
<dbReference type="FunFam" id="3.40.1190.20:FF:000003">
    <property type="entry name" value="Phosphomethylpyrimidine kinase ThiD"/>
    <property type="match status" value="1"/>
</dbReference>
<dbReference type="PANTHER" id="PTHR20858">
    <property type="entry name" value="PHOSPHOMETHYLPYRIMIDINE KINASE"/>
    <property type="match status" value="1"/>
</dbReference>
<evidence type="ECO:0000256" key="1">
    <source>
        <dbReference type="ARBA" id="ARBA00004948"/>
    </source>
</evidence>
<evidence type="ECO:0000256" key="5">
    <source>
        <dbReference type="ARBA" id="ARBA00022777"/>
    </source>
</evidence>
<dbReference type="Gene3D" id="3.40.1190.20">
    <property type="match status" value="1"/>
</dbReference>
<evidence type="ECO:0000256" key="3">
    <source>
        <dbReference type="ARBA" id="ARBA00022679"/>
    </source>
</evidence>
<keyword evidence="4" id="KW-0547">Nucleotide-binding</keyword>
<dbReference type="InterPro" id="IPR029056">
    <property type="entry name" value="Ribokinase-like"/>
</dbReference>
<comment type="pathway">
    <text evidence="1">Cofactor biosynthesis; thiamine diphosphate biosynthesis.</text>
</comment>
<dbReference type="NCBIfam" id="TIGR00097">
    <property type="entry name" value="HMP-P_kinase"/>
    <property type="match status" value="1"/>
</dbReference>
<name>C1DXC5_SULAA</name>
<dbReference type="eggNOG" id="COG0351">
    <property type="taxonomic scope" value="Bacteria"/>
</dbReference>
<dbReference type="GO" id="GO:0008972">
    <property type="term" value="F:phosphomethylpyrimidine kinase activity"/>
    <property type="evidence" value="ECO:0007669"/>
    <property type="project" value="InterPro"/>
</dbReference>
<keyword evidence="3 8" id="KW-0808">Transferase</keyword>
<dbReference type="GO" id="GO:0005829">
    <property type="term" value="C:cytosol"/>
    <property type="evidence" value="ECO:0007669"/>
    <property type="project" value="TreeGrafter"/>
</dbReference>
<protein>
    <recommendedName>
        <fullName evidence="2">hydroxymethylpyrimidine kinase</fullName>
        <ecNumber evidence="2">2.7.1.49</ecNumber>
    </recommendedName>
</protein>
<dbReference type="Pfam" id="PF08543">
    <property type="entry name" value="Phos_pyr_kin"/>
    <property type="match status" value="1"/>
</dbReference>
<dbReference type="KEGG" id="saf:SULAZ_0039"/>
<evidence type="ECO:0000313" key="8">
    <source>
        <dbReference type="EMBL" id="ACN98710.1"/>
    </source>
</evidence>
<feature type="domain" description="Pyridoxamine kinase/Phosphomethylpyrimidine kinase" evidence="7">
    <location>
        <begin position="12"/>
        <end position="256"/>
    </location>
</feature>
<dbReference type="InterPro" id="IPR013749">
    <property type="entry name" value="PM/HMP-P_kinase-1"/>
</dbReference>